<dbReference type="OrthoDB" id="8222794at2"/>
<name>A0A0N9ZK00_9RHOB</name>
<evidence type="ECO:0000313" key="1">
    <source>
        <dbReference type="EMBL" id="ALI57057.1"/>
    </source>
</evidence>
<dbReference type="STRING" id="1397108.IMCC12053_3110"/>
<evidence type="ECO:0000313" key="2">
    <source>
        <dbReference type="Proteomes" id="UP000064920"/>
    </source>
</evidence>
<reference evidence="1 2" key="1">
    <citation type="submission" date="2015-05" db="EMBL/GenBank/DDBJ databases">
        <authorList>
            <person name="Wang D.B."/>
            <person name="Wang M."/>
        </authorList>
    </citation>
    <scope>NUCLEOTIDE SEQUENCE [LARGE SCALE GENOMIC DNA]</scope>
    <source>
        <strain evidence="1 2">IMCC 12053</strain>
    </source>
</reference>
<sequence>MTASPSAFFSMAELAIRWQCPLHKVVDAAILGQLRVFIGISPVTCGHQRIGGLVQVNVGDMLPMFRRTGPSDETTTLRRIAPYEGGEWLYITEPAEGLVIRSIDLLVPGQDVQCYEDERDILRRSMHSAGAAPRYDWDAMYAWLFKRINEEGLPESQAALVGEIQEWFIRSSKSGKVPEDSTIRKRIILVWRILRGDK</sequence>
<dbReference type="EMBL" id="CP012023">
    <property type="protein sequence ID" value="ALI57057.1"/>
    <property type="molecule type" value="Genomic_DNA"/>
</dbReference>
<dbReference type="Proteomes" id="UP000064920">
    <property type="component" value="Chromosome"/>
</dbReference>
<dbReference type="AlphaFoldDB" id="A0A0N9ZK00"/>
<organism evidence="1 2">
    <name type="scientific">Celeribacter marinus</name>
    <dbReference type="NCBI Taxonomy" id="1397108"/>
    <lineage>
        <taxon>Bacteria</taxon>
        <taxon>Pseudomonadati</taxon>
        <taxon>Pseudomonadota</taxon>
        <taxon>Alphaproteobacteria</taxon>
        <taxon>Rhodobacterales</taxon>
        <taxon>Roseobacteraceae</taxon>
        <taxon>Celeribacter</taxon>
    </lineage>
</organism>
<dbReference type="PATRIC" id="fig|1397108.4.peg.3199"/>
<keyword evidence="2" id="KW-1185">Reference proteome</keyword>
<gene>
    <name evidence="1" type="ORF">IMCC12053_3110</name>
</gene>
<accession>A0A0N9ZK00</accession>
<protein>
    <submittedName>
        <fullName evidence="1">Uncharacterized protein</fullName>
    </submittedName>
</protein>
<dbReference type="KEGG" id="cmar:IMCC12053_3110"/>
<proteinExistence type="predicted"/>